<dbReference type="GeneID" id="31234059"/>
<protein>
    <recommendedName>
        <fullName evidence="4">Lipoprotein</fullName>
    </recommendedName>
</protein>
<dbReference type="EMBL" id="JBHSJE010000012">
    <property type="protein sequence ID" value="MFC4982735.1"/>
    <property type="molecule type" value="Genomic_DNA"/>
</dbReference>
<dbReference type="RefSeq" id="WP_051709484.1">
    <property type="nucleotide sequence ID" value="NZ_JBFAGR010000027.1"/>
</dbReference>
<gene>
    <name evidence="2" type="ORF">ACFPL4_31080</name>
</gene>
<comment type="caution">
    <text evidence="2">The sequence shown here is derived from an EMBL/GenBank/DDBJ whole genome shotgun (WGS) entry which is preliminary data.</text>
</comment>
<organism evidence="2 3">
    <name type="scientific">Streptomyces atroolivaceus</name>
    <dbReference type="NCBI Taxonomy" id="66869"/>
    <lineage>
        <taxon>Bacteria</taxon>
        <taxon>Bacillati</taxon>
        <taxon>Actinomycetota</taxon>
        <taxon>Actinomycetes</taxon>
        <taxon>Kitasatosporales</taxon>
        <taxon>Streptomycetaceae</taxon>
        <taxon>Streptomyces</taxon>
    </lineage>
</organism>
<evidence type="ECO:0000313" key="3">
    <source>
        <dbReference type="Proteomes" id="UP001595908"/>
    </source>
</evidence>
<evidence type="ECO:0000313" key="2">
    <source>
        <dbReference type="EMBL" id="MFC4982735.1"/>
    </source>
</evidence>
<dbReference type="Proteomes" id="UP001595908">
    <property type="component" value="Unassembled WGS sequence"/>
</dbReference>
<evidence type="ECO:0000256" key="1">
    <source>
        <dbReference type="SAM" id="SignalP"/>
    </source>
</evidence>
<keyword evidence="1" id="KW-0732">Signal</keyword>
<accession>A0ABV9VFJ0</accession>
<feature type="signal peptide" evidence="1">
    <location>
        <begin position="1"/>
        <end position="17"/>
    </location>
</feature>
<reference evidence="3" key="1">
    <citation type="journal article" date="2019" name="Int. J. Syst. Evol. Microbiol.">
        <title>The Global Catalogue of Microorganisms (GCM) 10K type strain sequencing project: providing services to taxonomists for standard genome sequencing and annotation.</title>
        <authorList>
            <consortium name="The Broad Institute Genomics Platform"/>
            <consortium name="The Broad Institute Genome Sequencing Center for Infectious Disease"/>
            <person name="Wu L."/>
            <person name="Ma J."/>
        </authorList>
    </citation>
    <scope>NUCLEOTIDE SEQUENCE [LARGE SCALE GENOMIC DNA]</scope>
    <source>
        <strain evidence="3">ICMP 257</strain>
    </source>
</reference>
<evidence type="ECO:0008006" key="4">
    <source>
        <dbReference type="Google" id="ProtNLM"/>
    </source>
</evidence>
<sequence length="185" mass="20240">MSRRRPIPGTRSGPAFAAVVLAVLAATVTGCGADEETRDYSVPGTLCGIQFDIKELTPFLPPGKKLSVKPDVSPAATWCDVSVDGKLAVRTVQTWWQGGRDTAYFLRSQTLERVEKTADEGRYVYSGNQAFGKTKDCVDAKYKQELYTGVQAYGSDHEDADAMKRLIVSFTEKVETSDACDRQVS</sequence>
<name>A0ABV9VFJ0_STRAZ</name>
<proteinExistence type="predicted"/>
<feature type="chain" id="PRO_5045259694" description="Lipoprotein" evidence="1">
    <location>
        <begin position="18"/>
        <end position="185"/>
    </location>
</feature>
<keyword evidence="3" id="KW-1185">Reference proteome</keyword>
<dbReference type="PROSITE" id="PS51257">
    <property type="entry name" value="PROKAR_LIPOPROTEIN"/>
    <property type="match status" value="1"/>
</dbReference>